<dbReference type="EC" id="1.-.-.-" evidence="3"/>
<dbReference type="STRING" id="45658.VSVS12_02078"/>
<dbReference type="PROSITE" id="PS00061">
    <property type="entry name" value="ADH_SHORT"/>
    <property type="match status" value="1"/>
</dbReference>
<sequence>MKTVFITGATSGIGHQLAQDYLKAGHRVIACGRNQQALESLGRDYNGLEALCFDLTDKQQTQQILSTLPLIPDVWIFNAGDCEYIEKGQLDSDIIRRVFEINVMGLVYAIEAAQPHFVRGTQVIIVGSISSELALPRAEAYGASKSAVSYLGRTLQQTLKPDGVNVTVVYPGFVRTPLTDKNTFDMPMMVDVDQASAAIRKGIERGDSYIYFPTRFTLILRLLGLLPYRWQNRITAKLIQE</sequence>
<dbReference type="Gene3D" id="3.40.50.720">
    <property type="entry name" value="NAD(P)-binding Rossmann-like Domain"/>
    <property type="match status" value="1"/>
</dbReference>
<comment type="similarity">
    <text evidence="1">Belongs to the short-chain dehydrogenases/reductases (SDR) family.</text>
</comment>
<reference evidence="3 4" key="1">
    <citation type="submission" date="2016-07" db="EMBL/GenBank/DDBJ databases">
        <title>Genome sequencing of Vibrio scophthalmi strain VS-05, an isolated from Paralichthys olivaceus.</title>
        <authorList>
            <person name="Han H.-J."/>
        </authorList>
    </citation>
    <scope>NUCLEOTIDE SEQUENCE [LARGE SCALE GENOMIC DNA]</scope>
    <source>
        <strain evidence="3 4">VS-05</strain>
    </source>
</reference>
<dbReference type="RefSeq" id="WP_065430589.1">
    <property type="nucleotide sequence ID" value="NZ_CP016307.1"/>
</dbReference>
<dbReference type="SUPFAM" id="SSF51735">
    <property type="entry name" value="NAD(P)-binding Rossmann-fold domains"/>
    <property type="match status" value="1"/>
</dbReference>
<dbReference type="PANTHER" id="PTHR44196:SF1">
    <property type="entry name" value="DEHYDROGENASE_REDUCTASE SDR FAMILY MEMBER 7B"/>
    <property type="match status" value="1"/>
</dbReference>
<proteinExistence type="inferred from homology"/>
<keyword evidence="2 3" id="KW-0560">Oxidoreductase</keyword>
<dbReference type="AlphaFoldDB" id="A0A1B1NQ14"/>
<keyword evidence="4" id="KW-1185">Reference proteome</keyword>
<evidence type="ECO:0000256" key="1">
    <source>
        <dbReference type="ARBA" id="ARBA00006484"/>
    </source>
</evidence>
<dbReference type="KEGG" id="vsc:VSVS12_02078"/>
<evidence type="ECO:0000256" key="2">
    <source>
        <dbReference type="ARBA" id="ARBA00023002"/>
    </source>
</evidence>
<dbReference type="GO" id="GO:0016020">
    <property type="term" value="C:membrane"/>
    <property type="evidence" value="ECO:0007669"/>
    <property type="project" value="TreeGrafter"/>
</dbReference>
<dbReference type="GeneID" id="96871112"/>
<dbReference type="Pfam" id="PF00106">
    <property type="entry name" value="adh_short"/>
    <property type="match status" value="1"/>
</dbReference>
<dbReference type="PRINTS" id="PR00081">
    <property type="entry name" value="GDHRDH"/>
</dbReference>
<dbReference type="GO" id="GO:0016491">
    <property type="term" value="F:oxidoreductase activity"/>
    <property type="evidence" value="ECO:0007669"/>
    <property type="project" value="UniProtKB-KW"/>
</dbReference>
<evidence type="ECO:0000313" key="4">
    <source>
        <dbReference type="Proteomes" id="UP000092528"/>
    </source>
</evidence>
<protein>
    <submittedName>
        <fullName evidence="3">L-xylulose reductase</fullName>
        <ecNumber evidence="3">1.-.-.-</ecNumber>
    </submittedName>
</protein>
<evidence type="ECO:0000313" key="3">
    <source>
        <dbReference type="EMBL" id="ANU36022.1"/>
    </source>
</evidence>
<name>A0A1B1NQ14_9VIBR</name>
<dbReference type="PANTHER" id="PTHR44196">
    <property type="entry name" value="DEHYDROGENASE/REDUCTASE SDR FAMILY MEMBER 7B"/>
    <property type="match status" value="1"/>
</dbReference>
<accession>A0A1B1NQ14</accession>
<dbReference type="EMBL" id="CP016414">
    <property type="protein sequence ID" value="ANU36022.1"/>
    <property type="molecule type" value="Genomic_DNA"/>
</dbReference>
<dbReference type="InterPro" id="IPR020904">
    <property type="entry name" value="Sc_DH/Rdtase_CS"/>
</dbReference>
<dbReference type="InterPro" id="IPR002347">
    <property type="entry name" value="SDR_fam"/>
</dbReference>
<dbReference type="InterPro" id="IPR036291">
    <property type="entry name" value="NAD(P)-bd_dom_sf"/>
</dbReference>
<dbReference type="PATRIC" id="fig|45658.6.peg.2041"/>
<dbReference type="Proteomes" id="UP000092528">
    <property type="component" value="Chromosome 1"/>
</dbReference>
<organism evidence="3 4">
    <name type="scientific">Vibrio scophthalmi</name>
    <dbReference type="NCBI Taxonomy" id="45658"/>
    <lineage>
        <taxon>Bacteria</taxon>
        <taxon>Pseudomonadati</taxon>
        <taxon>Pseudomonadota</taxon>
        <taxon>Gammaproteobacteria</taxon>
        <taxon>Vibrionales</taxon>
        <taxon>Vibrionaceae</taxon>
        <taxon>Vibrio</taxon>
    </lineage>
</organism>
<gene>
    <name evidence="3" type="primary">dltE</name>
    <name evidence="3" type="ORF">VSVS05_00891</name>
</gene>